<dbReference type="PANTHER" id="PTHR30620">
    <property type="entry name" value="PERIPLASMIC BETA-GLUCOSIDASE-RELATED"/>
    <property type="match status" value="1"/>
</dbReference>
<dbReference type="SUPFAM" id="SSF52279">
    <property type="entry name" value="Beta-D-glucan exohydrolase, C-terminal domain"/>
    <property type="match status" value="1"/>
</dbReference>
<feature type="domain" description="Glycoside hydrolase family 3 C-terminal" evidence="2">
    <location>
        <begin position="8"/>
        <end position="224"/>
    </location>
</feature>
<organism evidence="3 4">
    <name type="scientific">Mycoplasma marinum</name>
    <dbReference type="NCBI Taxonomy" id="1937190"/>
    <lineage>
        <taxon>Bacteria</taxon>
        <taxon>Bacillati</taxon>
        <taxon>Mycoplasmatota</taxon>
        <taxon>Mollicutes</taxon>
        <taxon>Mycoplasmataceae</taxon>
        <taxon>Mycoplasma</taxon>
    </lineage>
</organism>
<dbReference type="GO" id="GO:0008422">
    <property type="term" value="F:beta-glucosidase activity"/>
    <property type="evidence" value="ECO:0007669"/>
    <property type="project" value="TreeGrafter"/>
</dbReference>
<gene>
    <name evidence="3" type="ORF">C4B24_04990</name>
</gene>
<protein>
    <recommendedName>
        <fullName evidence="2">Glycoside hydrolase family 3 C-terminal domain-containing protein</fullName>
    </recommendedName>
</protein>
<name>A0A4R0XIM1_9MOLU</name>
<evidence type="ECO:0000259" key="2">
    <source>
        <dbReference type="Pfam" id="PF01915"/>
    </source>
</evidence>
<keyword evidence="4" id="KW-1185">Reference proteome</keyword>
<dbReference type="RefSeq" id="WP_246005084.1">
    <property type="nucleotide sequence ID" value="NZ_PSZO01000096.1"/>
</dbReference>
<proteinExistence type="predicted"/>
<dbReference type="Pfam" id="PF01915">
    <property type="entry name" value="Glyco_hydro_3_C"/>
    <property type="match status" value="1"/>
</dbReference>
<sequence>MKNLEETCLIGWHASNIYNQLGDYTPFKDLKKTLSIKDVFQIDYHEGTHMRNMEIDKIKEAAIFAKKYKNTILILGTSSARSFGTAFNKNGEVLIEKEGILNMDCGEGADVADIRISKPQIELFNAIKAQGVNVISVINSGRALGIESIVRESKAIIQMFYAGSEGSVALINTILGKNNPSGKLPISLPRNSNQLPVYYWLPEANEYIDEKAKPLFSFGDGLSYSQIKQEIVGVTSSSLKKHILKVKIINKSKED</sequence>
<dbReference type="Gene3D" id="3.40.50.1700">
    <property type="entry name" value="Glycoside hydrolase family 3 C-terminal domain"/>
    <property type="match status" value="1"/>
</dbReference>
<dbReference type="AlphaFoldDB" id="A0A4R0XIM1"/>
<dbReference type="PANTHER" id="PTHR30620:SF123">
    <property type="entry name" value="BETA-XYLOSIDASE"/>
    <property type="match status" value="1"/>
</dbReference>
<dbReference type="Proteomes" id="UP000294192">
    <property type="component" value="Unassembled WGS sequence"/>
</dbReference>
<comment type="caution">
    <text evidence="3">The sequence shown here is derived from an EMBL/GenBank/DDBJ whole genome shotgun (WGS) entry which is preliminary data.</text>
</comment>
<dbReference type="GO" id="GO:0009251">
    <property type="term" value="P:glucan catabolic process"/>
    <property type="evidence" value="ECO:0007669"/>
    <property type="project" value="TreeGrafter"/>
</dbReference>
<keyword evidence="1" id="KW-0378">Hydrolase</keyword>
<dbReference type="InterPro" id="IPR036881">
    <property type="entry name" value="Glyco_hydro_3_C_sf"/>
</dbReference>
<feature type="non-terminal residue" evidence="3">
    <location>
        <position position="255"/>
    </location>
</feature>
<evidence type="ECO:0000313" key="3">
    <source>
        <dbReference type="EMBL" id="TCG10264.1"/>
    </source>
</evidence>
<accession>A0A4R0XIM1</accession>
<evidence type="ECO:0000313" key="4">
    <source>
        <dbReference type="Proteomes" id="UP000294192"/>
    </source>
</evidence>
<dbReference type="EMBL" id="PSZO01000096">
    <property type="protein sequence ID" value="TCG10264.1"/>
    <property type="molecule type" value="Genomic_DNA"/>
</dbReference>
<reference evidence="3 4" key="1">
    <citation type="submission" date="2018-02" db="EMBL/GenBank/DDBJ databases">
        <title>Mycoplasma marinum and Mycoplasma todarodis sp. nov., moderately halophilic and psychrotolerant mycoplasmas isolated from cephalopods.</title>
        <authorList>
            <person name="Viver T."/>
        </authorList>
    </citation>
    <scope>NUCLEOTIDE SEQUENCE [LARGE SCALE GENOMIC DNA]</scope>
    <source>
        <strain evidence="3 4">PE</strain>
    </source>
</reference>
<evidence type="ECO:0000256" key="1">
    <source>
        <dbReference type="ARBA" id="ARBA00022801"/>
    </source>
</evidence>
<dbReference type="InterPro" id="IPR051915">
    <property type="entry name" value="Cellulose_Degrad_GH3"/>
</dbReference>
<dbReference type="InterPro" id="IPR002772">
    <property type="entry name" value="Glyco_hydro_3_C"/>
</dbReference>